<feature type="non-terminal residue" evidence="3">
    <location>
        <position position="1"/>
    </location>
</feature>
<organism evidence="3 4">
    <name type="scientific">Iphiclides podalirius</name>
    <name type="common">scarce swallowtail</name>
    <dbReference type="NCBI Taxonomy" id="110791"/>
    <lineage>
        <taxon>Eukaryota</taxon>
        <taxon>Metazoa</taxon>
        <taxon>Ecdysozoa</taxon>
        <taxon>Arthropoda</taxon>
        <taxon>Hexapoda</taxon>
        <taxon>Insecta</taxon>
        <taxon>Pterygota</taxon>
        <taxon>Neoptera</taxon>
        <taxon>Endopterygota</taxon>
        <taxon>Lepidoptera</taxon>
        <taxon>Glossata</taxon>
        <taxon>Ditrysia</taxon>
        <taxon>Papilionoidea</taxon>
        <taxon>Papilionidae</taxon>
        <taxon>Papilioninae</taxon>
        <taxon>Iphiclides</taxon>
    </lineage>
</organism>
<dbReference type="EMBL" id="OW152842">
    <property type="protein sequence ID" value="CAH2064473.1"/>
    <property type="molecule type" value="Genomic_DNA"/>
</dbReference>
<sequence>MYFCNCCLSREPPFINLGRCKHASFFSNLFENKVNTKDMYVCRLCHSIIKKIDCFKHQVEECNSELNNAADKLLATKRDRLVASKIEINSTVDGRPVEVEVRELSSSELNSNASLFTTVKVERDSDSERESELPLARLSGRRGKKSDKRQKRAADRARGKYDGKIRVVLLTREQMMRGEAR</sequence>
<evidence type="ECO:0000256" key="1">
    <source>
        <dbReference type="SAM" id="Coils"/>
    </source>
</evidence>
<gene>
    <name evidence="3" type="ORF">IPOD504_LOCUS12761</name>
</gene>
<accession>A0ABN8ITN3</accession>
<proteinExistence type="predicted"/>
<evidence type="ECO:0008006" key="5">
    <source>
        <dbReference type="Google" id="ProtNLM"/>
    </source>
</evidence>
<evidence type="ECO:0000313" key="4">
    <source>
        <dbReference type="Proteomes" id="UP000837857"/>
    </source>
</evidence>
<protein>
    <recommendedName>
        <fullName evidence="5">ZAD domain-containing protein</fullName>
    </recommendedName>
</protein>
<name>A0ABN8ITN3_9NEOP</name>
<feature type="compositionally biased region" description="Basic residues" evidence="2">
    <location>
        <begin position="139"/>
        <end position="151"/>
    </location>
</feature>
<reference evidence="3" key="1">
    <citation type="submission" date="2022-03" db="EMBL/GenBank/DDBJ databases">
        <authorList>
            <person name="Martin H S."/>
        </authorList>
    </citation>
    <scope>NUCLEOTIDE SEQUENCE</scope>
</reference>
<feature type="coiled-coil region" evidence="1">
    <location>
        <begin position="52"/>
        <end position="79"/>
    </location>
</feature>
<evidence type="ECO:0000313" key="3">
    <source>
        <dbReference type="EMBL" id="CAH2064473.1"/>
    </source>
</evidence>
<evidence type="ECO:0000256" key="2">
    <source>
        <dbReference type="SAM" id="MobiDB-lite"/>
    </source>
</evidence>
<dbReference type="Proteomes" id="UP000837857">
    <property type="component" value="Chromosome 30"/>
</dbReference>
<feature type="region of interest" description="Disordered" evidence="2">
    <location>
        <begin position="127"/>
        <end position="159"/>
    </location>
</feature>
<keyword evidence="4" id="KW-1185">Reference proteome</keyword>
<keyword evidence="1" id="KW-0175">Coiled coil</keyword>